<accession>A0A4P6JWH3</accession>
<dbReference type="Pfam" id="PF23451">
    <property type="entry name" value="Zn_ribbon_PaaD"/>
    <property type="match status" value="1"/>
</dbReference>
<dbReference type="AlphaFoldDB" id="A0A4P6JWH3"/>
<reference evidence="2 3" key="1">
    <citation type="submission" date="2019-01" db="EMBL/GenBank/DDBJ databases">
        <title>Ktedonosporobacter rubrisoli SCAWS-G2.</title>
        <authorList>
            <person name="Huang Y."/>
            <person name="Yan B."/>
        </authorList>
    </citation>
    <scope>NUCLEOTIDE SEQUENCE [LARGE SCALE GENOMIC DNA]</scope>
    <source>
        <strain evidence="2 3">SCAWS-G2</strain>
    </source>
</reference>
<protein>
    <recommendedName>
        <fullName evidence="1">PaaD zinc beta ribbon domain-containing protein</fullName>
    </recommendedName>
</protein>
<gene>
    <name evidence="2" type="ORF">EPA93_28630</name>
</gene>
<dbReference type="EMBL" id="CP035758">
    <property type="protein sequence ID" value="QBD79730.1"/>
    <property type="molecule type" value="Genomic_DNA"/>
</dbReference>
<proteinExistence type="predicted"/>
<dbReference type="InterPro" id="IPR056572">
    <property type="entry name" value="Zn_ribbon_PaaD"/>
</dbReference>
<organism evidence="2 3">
    <name type="scientific">Ktedonosporobacter rubrisoli</name>
    <dbReference type="NCBI Taxonomy" id="2509675"/>
    <lineage>
        <taxon>Bacteria</taxon>
        <taxon>Bacillati</taxon>
        <taxon>Chloroflexota</taxon>
        <taxon>Ktedonobacteria</taxon>
        <taxon>Ktedonobacterales</taxon>
        <taxon>Ktedonosporobacteraceae</taxon>
        <taxon>Ktedonosporobacter</taxon>
    </lineage>
</organism>
<dbReference type="KEGG" id="kbs:EPA93_28630"/>
<dbReference type="OrthoDB" id="3684942at2"/>
<name>A0A4P6JWH3_KTERU</name>
<evidence type="ECO:0000313" key="3">
    <source>
        <dbReference type="Proteomes" id="UP000290365"/>
    </source>
</evidence>
<dbReference type="Proteomes" id="UP000290365">
    <property type="component" value="Chromosome"/>
</dbReference>
<evidence type="ECO:0000259" key="1">
    <source>
        <dbReference type="Pfam" id="PF23451"/>
    </source>
</evidence>
<evidence type="ECO:0000313" key="2">
    <source>
        <dbReference type="EMBL" id="QBD79730.1"/>
    </source>
</evidence>
<sequence>MSTDYTGSERQKENLVICPYCGSSETEIFSLFGQQLLTVQYYCNACRTPFEHVKDDSVLDNYAARKEG</sequence>
<dbReference type="RefSeq" id="WP_129890796.1">
    <property type="nucleotide sequence ID" value="NZ_CP035758.1"/>
</dbReference>
<keyword evidence="3" id="KW-1185">Reference proteome</keyword>
<feature type="domain" description="PaaD zinc beta ribbon" evidence="1">
    <location>
        <begin position="4"/>
        <end position="54"/>
    </location>
</feature>